<evidence type="ECO:0000256" key="3">
    <source>
        <dbReference type="SAM" id="MobiDB-lite"/>
    </source>
</evidence>
<reference evidence="6 7" key="1">
    <citation type="submission" date="2020-01" db="EMBL/GenBank/DDBJ databases">
        <title>Paenibacillus sp. nov., isolated from tomato rhizosphere.</title>
        <authorList>
            <person name="Weon H.-Y."/>
            <person name="Lee S.A."/>
        </authorList>
    </citation>
    <scope>NUCLEOTIDE SEQUENCE [LARGE SCALE GENOMIC DNA]</scope>
    <source>
        <strain evidence="6 7">12200R-189</strain>
    </source>
</reference>
<organism evidence="6 7">
    <name type="scientific">Paenibacillus lycopersici</name>
    <dbReference type="NCBI Taxonomy" id="2704462"/>
    <lineage>
        <taxon>Bacteria</taxon>
        <taxon>Bacillati</taxon>
        <taxon>Bacillota</taxon>
        <taxon>Bacilli</taxon>
        <taxon>Bacillales</taxon>
        <taxon>Paenibacillaceae</taxon>
        <taxon>Paenibacillus</taxon>
    </lineage>
</organism>
<keyword evidence="4" id="KW-0472">Membrane</keyword>
<dbReference type="PANTHER" id="PTHR34216:SF3">
    <property type="entry name" value="POLY-BETA-1,6-N-ACETYL-D-GLUCOSAMINE N-DEACETYLASE"/>
    <property type="match status" value="1"/>
</dbReference>
<dbReference type="AlphaFoldDB" id="A0A6C0G7H8"/>
<keyword evidence="2" id="KW-0732">Signal</keyword>
<dbReference type="SUPFAM" id="SSF88713">
    <property type="entry name" value="Glycoside hydrolase/deacetylase"/>
    <property type="match status" value="1"/>
</dbReference>
<dbReference type="GO" id="GO:0005576">
    <property type="term" value="C:extracellular region"/>
    <property type="evidence" value="ECO:0007669"/>
    <property type="project" value="UniProtKB-SubCell"/>
</dbReference>
<accession>A0A6C0G7H8</accession>
<dbReference type="Gene3D" id="3.20.20.370">
    <property type="entry name" value="Glycoside hydrolase/deacetylase"/>
    <property type="match status" value="1"/>
</dbReference>
<feature type="region of interest" description="Disordered" evidence="3">
    <location>
        <begin position="28"/>
        <end position="53"/>
    </location>
</feature>
<keyword evidence="4" id="KW-1133">Transmembrane helix</keyword>
<dbReference type="GO" id="GO:0016810">
    <property type="term" value="F:hydrolase activity, acting on carbon-nitrogen (but not peptide) bonds"/>
    <property type="evidence" value="ECO:0007669"/>
    <property type="project" value="InterPro"/>
</dbReference>
<dbReference type="InterPro" id="IPR002509">
    <property type="entry name" value="NODB_dom"/>
</dbReference>
<keyword evidence="4" id="KW-0812">Transmembrane</keyword>
<keyword evidence="7" id="KW-1185">Reference proteome</keyword>
<evidence type="ECO:0000313" key="7">
    <source>
        <dbReference type="Proteomes" id="UP000476064"/>
    </source>
</evidence>
<evidence type="ECO:0000259" key="5">
    <source>
        <dbReference type="PROSITE" id="PS51677"/>
    </source>
</evidence>
<dbReference type="KEGG" id="plyc:GXP70_02155"/>
<name>A0A6C0G7H8_9BACL</name>
<dbReference type="EMBL" id="CP048209">
    <property type="protein sequence ID" value="QHT63699.1"/>
    <property type="molecule type" value="Genomic_DNA"/>
</dbReference>
<evidence type="ECO:0000256" key="1">
    <source>
        <dbReference type="ARBA" id="ARBA00004613"/>
    </source>
</evidence>
<dbReference type="PROSITE" id="PS51677">
    <property type="entry name" value="NODB"/>
    <property type="match status" value="1"/>
</dbReference>
<dbReference type="InterPro" id="IPR051398">
    <property type="entry name" value="Polysacch_Deacetylase"/>
</dbReference>
<feature type="transmembrane region" description="Helical" evidence="4">
    <location>
        <begin position="329"/>
        <end position="353"/>
    </location>
</feature>
<dbReference type="GO" id="GO:0005975">
    <property type="term" value="P:carbohydrate metabolic process"/>
    <property type="evidence" value="ECO:0007669"/>
    <property type="project" value="InterPro"/>
</dbReference>
<dbReference type="Pfam" id="PF01522">
    <property type="entry name" value="Polysacc_deac_1"/>
    <property type="match status" value="1"/>
</dbReference>
<dbReference type="Proteomes" id="UP000476064">
    <property type="component" value="Chromosome"/>
</dbReference>
<feature type="domain" description="NodB homology" evidence="5">
    <location>
        <begin position="125"/>
        <end position="374"/>
    </location>
</feature>
<dbReference type="PANTHER" id="PTHR34216">
    <property type="match status" value="1"/>
</dbReference>
<sequence length="374" mass="41713">MMVLVAFSALLTGGYYMQMKFSHSSSAAAVQQRGPSRRPVAAGHPSPSGSIAGSAAADTPHGVYYRNHVIVLMYHEVAAKPQDDKALSLAKFKQQLTLMQRNNFHWITMEQYRQFILKDAPVPDNAVLMTFDDGYESFYTDTYPVLKQFHVPATNFLIVNTVGNPKHVGIPKVTWQQVEDMHRNGYDFYNHTFDSHAYASHDGKGGKQLPMLEAPMYVKKLKRSETTKEYLNRVKTDLTKADTILAQRLGNQDKVLAFPYGAYSMPVLRLCHKLGIDITFTVKSGINAYGQKNGYRVNAGGEEDNPTALIDLMKEGTGMQKPGSDASRFLLEFGAFGTAILAIVSAKLLVNAWEDKHGRRMLRKRRRGADKNAG</sequence>
<evidence type="ECO:0000256" key="4">
    <source>
        <dbReference type="SAM" id="Phobius"/>
    </source>
</evidence>
<protein>
    <submittedName>
        <fullName evidence="6">Polysaccharide deacetylase family protein</fullName>
    </submittedName>
</protein>
<proteinExistence type="predicted"/>
<dbReference type="InterPro" id="IPR011330">
    <property type="entry name" value="Glyco_hydro/deAcase_b/a-brl"/>
</dbReference>
<feature type="compositionally biased region" description="Low complexity" evidence="3">
    <location>
        <begin position="41"/>
        <end position="53"/>
    </location>
</feature>
<gene>
    <name evidence="6" type="ORF">GXP70_02155</name>
</gene>
<comment type="subcellular location">
    <subcellularLocation>
        <location evidence="1">Secreted</location>
    </subcellularLocation>
</comment>
<evidence type="ECO:0000256" key="2">
    <source>
        <dbReference type="ARBA" id="ARBA00022729"/>
    </source>
</evidence>
<evidence type="ECO:0000313" key="6">
    <source>
        <dbReference type="EMBL" id="QHT63699.1"/>
    </source>
</evidence>